<proteinExistence type="predicted"/>
<keyword evidence="1 3" id="KW-0808">Transferase</keyword>
<dbReference type="InterPro" id="IPR016181">
    <property type="entry name" value="Acyl_CoA_acyltransferase"/>
</dbReference>
<evidence type="ECO:0000313" key="3">
    <source>
        <dbReference type="EMBL" id="SEK90349.1"/>
    </source>
</evidence>
<dbReference type="RefSeq" id="WP_091831251.1">
    <property type="nucleotide sequence ID" value="NZ_FOAN01000002.1"/>
</dbReference>
<dbReference type="OrthoDB" id="9799681at2"/>
<dbReference type="CDD" id="cd04301">
    <property type="entry name" value="NAT_SF"/>
    <property type="match status" value="1"/>
</dbReference>
<reference evidence="4" key="1">
    <citation type="submission" date="2016-10" db="EMBL/GenBank/DDBJ databases">
        <authorList>
            <person name="Varghese N."/>
            <person name="Submissions S."/>
        </authorList>
    </citation>
    <scope>NUCLEOTIDE SEQUENCE [LARGE SCALE GENOMIC DNA]</scope>
    <source>
        <strain evidence="4">LMG 26383,CCUG 61248,R- 45681</strain>
    </source>
</reference>
<dbReference type="Pfam" id="PF00583">
    <property type="entry name" value="Acetyltransf_1"/>
    <property type="match status" value="1"/>
</dbReference>
<dbReference type="STRING" id="1036779.SAMN04515666_102319"/>
<dbReference type="PANTHER" id="PTHR13947">
    <property type="entry name" value="GNAT FAMILY N-ACETYLTRANSFERASE"/>
    <property type="match status" value="1"/>
</dbReference>
<name>A0A1H7KU74_9HYPH</name>
<dbReference type="PROSITE" id="PS51186">
    <property type="entry name" value="GNAT"/>
    <property type="match status" value="1"/>
</dbReference>
<accession>A0A1H7KU74</accession>
<feature type="domain" description="N-acetyltransferase" evidence="2">
    <location>
        <begin position="5"/>
        <end position="162"/>
    </location>
</feature>
<organism evidence="3 4">
    <name type="scientific">Bosea lupini</name>
    <dbReference type="NCBI Taxonomy" id="1036779"/>
    <lineage>
        <taxon>Bacteria</taxon>
        <taxon>Pseudomonadati</taxon>
        <taxon>Pseudomonadota</taxon>
        <taxon>Alphaproteobacteria</taxon>
        <taxon>Hyphomicrobiales</taxon>
        <taxon>Boseaceae</taxon>
        <taxon>Bosea</taxon>
    </lineage>
</organism>
<evidence type="ECO:0000259" key="2">
    <source>
        <dbReference type="PROSITE" id="PS51186"/>
    </source>
</evidence>
<dbReference type="InterPro" id="IPR000182">
    <property type="entry name" value="GNAT_dom"/>
</dbReference>
<dbReference type="SUPFAM" id="SSF55729">
    <property type="entry name" value="Acyl-CoA N-acyltransferases (Nat)"/>
    <property type="match status" value="1"/>
</dbReference>
<dbReference type="EMBL" id="FOAN01000002">
    <property type="protein sequence ID" value="SEK90349.1"/>
    <property type="molecule type" value="Genomic_DNA"/>
</dbReference>
<keyword evidence="4" id="KW-1185">Reference proteome</keyword>
<dbReference type="PANTHER" id="PTHR13947:SF37">
    <property type="entry name" value="LD18367P"/>
    <property type="match status" value="1"/>
</dbReference>
<dbReference type="AlphaFoldDB" id="A0A1H7KU74"/>
<gene>
    <name evidence="3" type="ORF">SAMN04515666_102319</name>
</gene>
<dbReference type="Proteomes" id="UP000199664">
    <property type="component" value="Unassembled WGS sequence"/>
</dbReference>
<dbReference type="InterPro" id="IPR050769">
    <property type="entry name" value="NAT_camello-type"/>
</dbReference>
<evidence type="ECO:0000313" key="4">
    <source>
        <dbReference type="Proteomes" id="UP000199664"/>
    </source>
</evidence>
<dbReference type="GO" id="GO:0008080">
    <property type="term" value="F:N-acetyltransferase activity"/>
    <property type="evidence" value="ECO:0007669"/>
    <property type="project" value="InterPro"/>
</dbReference>
<sequence>MTALPALRDATDADSEPLATLIAATFAEYPNCWFDWSEFPELRRPASHYAQKGGKLWVADGPGGRIVGSIAVVPVPDQNAVELFKVYADPSQRGSGLAQALFARTLAFAEAGGYGEMMLWSDSKFARGHRFYEKLGFVRWPGERYLADISSTWEYHFRKPLAPAQS</sequence>
<dbReference type="Gene3D" id="3.40.630.30">
    <property type="match status" value="1"/>
</dbReference>
<evidence type="ECO:0000256" key="1">
    <source>
        <dbReference type="ARBA" id="ARBA00022679"/>
    </source>
</evidence>
<protein>
    <submittedName>
        <fullName evidence="3">Putative acetyltransferase</fullName>
    </submittedName>
</protein>